<organism evidence="4 5">
    <name type="scientific">Marinobacter zhanjiangensis</name>
    <dbReference type="NCBI Taxonomy" id="578215"/>
    <lineage>
        <taxon>Bacteria</taxon>
        <taxon>Pseudomonadati</taxon>
        <taxon>Pseudomonadota</taxon>
        <taxon>Gammaproteobacteria</taxon>
        <taxon>Pseudomonadales</taxon>
        <taxon>Marinobacteraceae</taxon>
        <taxon>Marinobacter</taxon>
    </lineage>
</organism>
<sequence length="303" mass="34515">MKKTEWPIRWDLLLRYRLIEIVALWEGRLTTNHICHGFGIGRQQASKDINTYLRELAPGNLVYDRHLKGYIPATDFQPVVTRGQPEEYLELACRHQSLSNCFENLDIGLPDSCVVRAPCRQASPEVTRAVITACRQKRKLEARYLTLDHPDGEPLILEPHTLVMTGQGWHVRAWSDRREGFADFRLSRLTGKLQVSRDKSRHREEHDERWNRMISLKVQPAAGLNSAQRRLVCADFGLEDGPMEVRCREAMAPWLMPMLGLTAGGREDDVDAKPLELTNADALPAWLKPGHQPAATLNQTDTV</sequence>
<dbReference type="InterPro" id="IPR016634">
    <property type="entry name" value="CapW-like"/>
</dbReference>
<dbReference type="InterPro" id="IPR051534">
    <property type="entry name" value="CBASS_pafABC_assoc_protein"/>
</dbReference>
<evidence type="ECO:0000259" key="3">
    <source>
        <dbReference type="Pfam" id="PF26109"/>
    </source>
</evidence>
<dbReference type="RefSeq" id="WP_189572008.1">
    <property type="nucleotide sequence ID" value="NZ_BMXV01000001.1"/>
</dbReference>
<name>A0ABQ3ALT0_9GAMM</name>
<dbReference type="EMBL" id="BMXV01000001">
    <property type="protein sequence ID" value="GGY60532.1"/>
    <property type="molecule type" value="Genomic_DNA"/>
</dbReference>
<evidence type="ECO:0000259" key="2">
    <source>
        <dbReference type="Pfam" id="PF26107"/>
    </source>
</evidence>
<reference evidence="5" key="1">
    <citation type="journal article" date="2019" name="Int. J. Syst. Evol. Microbiol.">
        <title>The Global Catalogue of Microorganisms (GCM) 10K type strain sequencing project: providing services to taxonomists for standard genome sequencing and annotation.</title>
        <authorList>
            <consortium name="The Broad Institute Genomics Platform"/>
            <consortium name="The Broad Institute Genome Sequencing Center for Infectious Disease"/>
            <person name="Wu L."/>
            <person name="Ma J."/>
        </authorList>
    </citation>
    <scope>NUCLEOTIDE SEQUENCE [LARGE SCALE GENOMIC DNA]</scope>
    <source>
        <strain evidence="5">KCTC 22280</strain>
    </source>
</reference>
<dbReference type="InterPro" id="IPR059019">
    <property type="entry name" value="WHD_CapW"/>
</dbReference>
<evidence type="ECO:0000313" key="5">
    <source>
        <dbReference type="Proteomes" id="UP000601597"/>
    </source>
</evidence>
<dbReference type="InterPro" id="IPR026881">
    <property type="entry name" value="WYL_dom"/>
</dbReference>
<gene>
    <name evidence="4" type="ORF">GCM10007071_04000</name>
</gene>
<keyword evidence="5" id="KW-1185">Reference proteome</keyword>
<dbReference type="Pfam" id="PF26107">
    <property type="entry name" value="BrxR_CTD"/>
    <property type="match status" value="1"/>
</dbReference>
<accession>A0ABQ3ALT0</accession>
<proteinExistence type="predicted"/>
<feature type="domain" description="DNA-binding transcriptional repressor CapW C-terminal dimerisation" evidence="2">
    <location>
        <begin position="213"/>
        <end position="282"/>
    </location>
</feature>
<dbReference type="PANTHER" id="PTHR34580:SF3">
    <property type="entry name" value="PROTEIN PAFB"/>
    <property type="match status" value="1"/>
</dbReference>
<dbReference type="PIRSF" id="PIRSF015558">
    <property type="entry name" value="Txn_reg_DeoR_prd"/>
    <property type="match status" value="1"/>
</dbReference>
<dbReference type="PANTHER" id="PTHR34580">
    <property type="match status" value="1"/>
</dbReference>
<feature type="domain" description="WYL" evidence="1">
    <location>
        <begin position="126"/>
        <end position="190"/>
    </location>
</feature>
<dbReference type="PROSITE" id="PS52050">
    <property type="entry name" value="WYL"/>
    <property type="match status" value="1"/>
</dbReference>
<dbReference type="Pfam" id="PF13280">
    <property type="entry name" value="WYL"/>
    <property type="match status" value="1"/>
</dbReference>
<dbReference type="Pfam" id="PF26109">
    <property type="entry name" value="WHD_BrxR"/>
    <property type="match status" value="1"/>
</dbReference>
<comment type="caution">
    <text evidence="4">The sequence shown here is derived from an EMBL/GenBank/DDBJ whole genome shotgun (WGS) entry which is preliminary data.</text>
</comment>
<protein>
    <submittedName>
        <fullName evidence="4">WYL domain-containing protein</fullName>
    </submittedName>
</protein>
<dbReference type="InterPro" id="IPR059020">
    <property type="entry name" value="CapW_CTD"/>
</dbReference>
<feature type="domain" description="DNA-binding transcriptional repressor CapW winged helix-turn-helix" evidence="3">
    <location>
        <begin position="11"/>
        <end position="91"/>
    </location>
</feature>
<dbReference type="Proteomes" id="UP000601597">
    <property type="component" value="Unassembled WGS sequence"/>
</dbReference>
<evidence type="ECO:0000313" key="4">
    <source>
        <dbReference type="EMBL" id="GGY60532.1"/>
    </source>
</evidence>
<evidence type="ECO:0000259" key="1">
    <source>
        <dbReference type="Pfam" id="PF13280"/>
    </source>
</evidence>